<proteinExistence type="predicted"/>
<dbReference type="AlphaFoldDB" id="A0A813W5S2"/>
<evidence type="ECO:0000313" key="2">
    <source>
        <dbReference type="Proteomes" id="UP000663854"/>
    </source>
</evidence>
<evidence type="ECO:0000313" key="1">
    <source>
        <dbReference type="EMBL" id="CAF0856069.1"/>
    </source>
</evidence>
<protein>
    <submittedName>
        <fullName evidence="1">Uncharacterized protein</fullName>
    </submittedName>
</protein>
<gene>
    <name evidence="1" type="ORF">PYM288_LOCUS7309</name>
</gene>
<dbReference type="EMBL" id="CAJNOH010000088">
    <property type="protein sequence ID" value="CAF0856069.1"/>
    <property type="molecule type" value="Genomic_DNA"/>
</dbReference>
<sequence length="90" mass="9950">MLRAREGGFFELTTNIRKGSTRMFTSATNMNPQAGSSREVSSKSRGIGQHYLEFIKPGTSKYYFSVLGIDPVNELDFTPRILDLSGSIIG</sequence>
<organism evidence="1 2">
    <name type="scientific">Rotaria sordida</name>
    <dbReference type="NCBI Taxonomy" id="392033"/>
    <lineage>
        <taxon>Eukaryota</taxon>
        <taxon>Metazoa</taxon>
        <taxon>Spiralia</taxon>
        <taxon>Gnathifera</taxon>
        <taxon>Rotifera</taxon>
        <taxon>Eurotatoria</taxon>
        <taxon>Bdelloidea</taxon>
        <taxon>Philodinida</taxon>
        <taxon>Philodinidae</taxon>
        <taxon>Rotaria</taxon>
    </lineage>
</organism>
<accession>A0A813W5S2</accession>
<comment type="caution">
    <text evidence="1">The sequence shown here is derived from an EMBL/GenBank/DDBJ whole genome shotgun (WGS) entry which is preliminary data.</text>
</comment>
<dbReference type="Proteomes" id="UP000663854">
    <property type="component" value="Unassembled WGS sequence"/>
</dbReference>
<reference evidence="1" key="1">
    <citation type="submission" date="2021-02" db="EMBL/GenBank/DDBJ databases">
        <authorList>
            <person name="Nowell W R."/>
        </authorList>
    </citation>
    <scope>NUCLEOTIDE SEQUENCE</scope>
</reference>
<name>A0A813W5S2_9BILA</name>